<dbReference type="EMBL" id="ABWP01000011">
    <property type="protein sequence ID" value="EEA86031.1"/>
    <property type="molecule type" value="Genomic_DNA"/>
</dbReference>
<comment type="caution">
    <text evidence="1">The sequence shown here is derived from an EMBL/GenBank/DDBJ whole genome shotgun (WGS) entry which is preliminary data.</text>
</comment>
<dbReference type="Pfam" id="PF05521">
    <property type="entry name" value="Phage_HCP"/>
    <property type="match status" value="1"/>
</dbReference>
<reference evidence="1 2" key="1">
    <citation type="submission" date="2008-09" db="EMBL/GenBank/DDBJ databases">
        <authorList>
            <person name="Fulton L."/>
            <person name="Clifton S."/>
            <person name="Fulton B."/>
            <person name="Xu J."/>
            <person name="Minx P."/>
            <person name="Pepin K.H."/>
            <person name="Johnson M."/>
            <person name="Thiruvilangam P."/>
            <person name="Bhonagiri V."/>
            <person name="Nash W.E."/>
            <person name="Mardis E.R."/>
            <person name="Wilson R.K."/>
        </authorList>
    </citation>
    <scope>NUCLEOTIDE SEQUENCE [LARGE SCALE GENOMIC DNA]</scope>
    <source>
        <strain evidence="1 2">DSM 13275</strain>
    </source>
</reference>
<organism evidence="1 2">
    <name type="scientific">Peptacetobacter hiranonis (strain DSM 13275 / JCM 10541 / KCTC 15199 / TO-931)</name>
    <name type="common">Clostridium hiranonis</name>
    <dbReference type="NCBI Taxonomy" id="500633"/>
    <lineage>
        <taxon>Bacteria</taxon>
        <taxon>Bacillati</taxon>
        <taxon>Bacillota</taxon>
        <taxon>Clostridia</taxon>
        <taxon>Peptostreptococcales</taxon>
        <taxon>Peptostreptococcaceae</taxon>
        <taxon>Peptacetobacter</taxon>
    </lineage>
</organism>
<dbReference type="InterPro" id="IPR008767">
    <property type="entry name" value="Phage_SPP1_head-tail_adaptor"/>
</dbReference>
<dbReference type="RefSeq" id="WP_006439291.1">
    <property type="nucleotide sequence ID" value="NZ_DS995355.1"/>
</dbReference>
<evidence type="ECO:0000313" key="2">
    <source>
        <dbReference type="Proteomes" id="UP000003178"/>
    </source>
</evidence>
<dbReference type="HOGENOM" id="CLU_147810_1_3_9"/>
<dbReference type="InterPro" id="IPR038666">
    <property type="entry name" value="SSP1_head-tail_sf"/>
</dbReference>
<reference evidence="1 2" key="2">
    <citation type="submission" date="2008-10" db="EMBL/GenBank/DDBJ databases">
        <title>Draft genome sequence of Clostridium hiranonis (DSM 13275).</title>
        <authorList>
            <person name="Sudarsanam P."/>
            <person name="Ley R."/>
            <person name="Guruge J."/>
            <person name="Turnbaugh P.J."/>
            <person name="Mahowald M."/>
            <person name="Liep D."/>
            <person name="Gordon J."/>
        </authorList>
    </citation>
    <scope>NUCLEOTIDE SEQUENCE [LARGE SCALE GENOMIC DNA]</scope>
    <source>
        <strain evidence="1 2">DSM 13275</strain>
    </source>
</reference>
<dbReference type="Proteomes" id="UP000003178">
    <property type="component" value="Unassembled WGS sequence"/>
</dbReference>
<dbReference type="STRING" id="500633.CLOHIR_00369"/>
<dbReference type="NCBIfam" id="TIGR01563">
    <property type="entry name" value="gp16_SPP1"/>
    <property type="match status" value="1"/>
</dbReference>
<sequence>MKIGKMRHYITFQRKENVENEIGSVNKDWKDYKSTWAEKIRLRNNTVESLGKEGIEETYRFKVRYREDITEDMRIVYKNVVYRIAHVNNIDELDMYETHIDVKVLKEGNYDE</sequence>
<evidence type="ECO:0000313" key="1">
    <source>
        <dbReference type="EMBL" id="EEA86031.1"/>
    </source>
</evidence>
<proteinExistence type="predicted"/>
<protein>
    <submittedName>
        <fullName evidence="1">Putative phage head-tail adaptor</fullName>
    </submittedName>
</protein>
<dbReference type="OrthoDB" id="9808209at2"/>
<accession>B6FWX0</accession>
<name>B6FWX0_PEPHT</name>
<keyword evidence="2" id="KW-1185">Reference proteome</keyword>
<gene>
    <name evidence="1" type="ORF">CLOHIR_00369</name>
</gene>
<dbReference type="AlphaFoldDB" id="B6FWX0"/>
<dbReference type="Gene3D" id="2.40.10.270">
    <property type="entry name" value="Bacteriophage SPP1 head-tail adaptor protein"/>
    <property type="match status" value="1"/>
</dbReference>
<dbReference type="eggNOG" id="COG5614">
    <property type="taxonomic scope" value="Bacteria"/>
</dbReference>